<evidence type="ECO:0000256" key="1">
    <source>
        <dbReference type="SAM" id="Coils"/>
    </source>
</evidence>
<feature type="compositionally biased region" description="Polar residues" evidence="2">
    <location>
        <begin position="98"/>
        <end position="113"/>
    </location>
</feature>
<evidence type="ECO:0000256" key="2">
    <source>
        <dbReference type="SAM" id="MobiDB-lite"/>
    </source>
</evidence>
<sequence>MDYKPRYSQPFTFAEAAALDVSIISEEIARLRNSLTHLQETQRILEEEIASQGADADSELTTAFQENKNVIGSQQERISMLQLALHKKGVIDEHYTASGLSSSPFPQSQSILSQEEDANTSEPNNTPDDDGIDL</sequence>
<dbReference type="PANTHER" id="PTHR40422">
    <property type="entry name" value="TRANSLATION MACHINERY-ASSOCIATED PROTEIN 17"/>
    <property type="match status" value="1"/>
</dbReference>
<evidence type="ECO:0000313" key="3">
    <source>
        <dbReference type="EMBL" id="PFH52802.1"/>
    </source>
</evidence>
<name>A0A2A9NYA9_9AGAR</name>
<proteinExistence type="predicted"/>
<reference evidence="3 4" key="1">
    <citation type="submission" date="2014-02" db="EMBL/GenBank/DDBJ databases">
        <title>Transposable element dynamics among asymbiotic and ectomycorrhizal Amanita fungi.</title>
        <authorList>
            <consortium name="DOE Joint Genome Institute"/>
            <person name="Hess J."/>
            <person name="Skrede I."/>
            <person name="Wolfe B."/>
            <person name="LaButti K."/>
            <person name="Ohm R.A."/>
            <person name="Grigoriev I.V."/>
            <person name="Pringle A."/>
        </authorList>
    </citation>
    <scope>NUCLEOTIDE SEQUENCE [LARGE SCALE GENOMIC DNA]</scope>
    <source>
        <strain evidence="3 4">SKay4041</strain>
    </source>
</reference>
<feature type="region of interest" description="Disordered" evidence="2">
    <location>
        <begin position="96"/>
        <end position="134"/>
    </location>
</feature>
<dbReference type="OrthoDB" id="548474at2759"/>
<dbReference type="PANTHER" id="PTHR40422:SF1">
    <property type="entry name" value="TRANSLATION MACHINERY-ASSOCIATED PROTEIN 17"/>
    <property type="match status" value="1"/>
</dbReference>
<dbReference type="STRING" id="703135.A0A2A9NYA9"/>
<dbReference type="EMBL" id="KZ301977">
    <property type="protein sequence ID" value="PFH52802.1"/>
    <property type="molecule type" value="Genomic_DNA"/>
</dbReference>
<dbReference type="GO" id="GO:0070682">
    <property type="term" value="P:proteasome regulatory particle assembly"/>
    <property type="evidence" value="ECO:0007669"/>
    <property type="project" value="InterPro"/>
</dbReference>
<evidence type="ECO:0000313" key="4">
    <source>
        <dbReference type="Proteomes" id="UP000242287"/>
    </source>
</evidence>
<dbReference type="Proteomes" id="UP000242287">
    <property type="component" value="Unassembled WGS sequence"/>
</dbReference>
<organism evidence="3 4">
    <name type="scientific">Amanita thiersii Skay4041</name>
    <dbReference type="NCBI Taxonomy" id="703135"/>
    <lineage>
        <taxon>Eukaryota</taxon>
        <taxon>Fungi</taxon>
        <taxon>Dikarya</taxon>
        <taxon>Basidiomycota</taxon>
        <taxon>Agaricomycotina</taxon>
        <taxon>Agaricomycetes</taxon>
        <taxon>Agaricomycetidae</taxon>
        <taxon>Agaricales</taxon>
        <taxon>Pluteineae</taxon>
        <taxon>Amanitaceae</taxon>
        <taxon>Amanita</taxon>
    </lineage>
</organism>
<dbReference type="GO" id="GO:0030674">
    <property type="term" value="F:protein-macromolecule adaptor activity"/>
    <property type="evidence" value="ECO:0007669"/>
    <property type="project" value="TreeGrafter"/>
</dbReference>
<dbReference type="InterPro" id="IPR038966">
    <property type="entry name" value="TMA17"/>
</dbReference>
<keyword evidence="1" id="KW-0175">Coiled coil</keyword>
<protein>
    <submittedName>
        <fullName evidence="3">Uncharacterized protein</fullName>
    </submittedName>
</protein>
<dbReference type="AlphaFoldDB" id="A0A2A9NYA9"/>
<gene>
    <name evidence="3" type="ORF">AMATHDRAFT_1845</name>
</gene>
<keyword evidence="4" id="KW-1185">Reference proteome</keyword>
<accession>A0A2A9NYA9</accession>
<feature type="coiled-coil region" evidence="1">
    <location>
        <begin position="21"/>
        <end position="48"/>
    </location>
</feature>